<dbReference type="PANTHER" id="PTHR12389:SF0">
    <property type="entry name" value="E3 UBIQUITIN-PROTEIN LIGASE LISTERIN"/>
    <property type="match status" value="1"/>
</dbReference>
<keyword evidence="1" id="KW-0833">Ubl conjugation pathway</keyword>
<dbReference type="GO" id="GO:1990116">
    <property type="term" value="P:ribosome-associated ubiquitin-dependent protein catabolic process"/>
    <property type="evidence" value="ECO:0007669"/>
    <property type="project" value="UniProtKB-UniRule"/>
</dbReference>
<keyword evidence="1" id="KW-0863">Zinc-finger</keyword>
<comment type="catalytic activity">
    <reaction evidence="1">
        <text>S-ubiquitinyl-[E2 ubiquitin-conjugating enzyme]-L-cysteine + [acceptor protein]-L-lysine = [E2 ubiquitin-conjugating enzyme]-L-cysteine + N(6)-ubiquitinyl-[acceptor protein]-L-lysine.</text>
        <dbReference type="EC" id="2.3.2.27"/>
    </reaction>
</comment>
<dbReference type="GO" id="GO:0061630">
    <property type="term" value="F:ubiquitin protein ligase activity"/>
    <property type="evidence" value="ECO:0007669"/>
    <property type="project" value="UniProtKB-UniRule"/>
</dbReference>
<evidence type="ECO:0000256" key="1">
    <source>
        <dbReference type="RuleBase" id="RU367090"/>
    </source>
</evidence>
<dbReference type="PANTHER" id="PTHR12389">
    <property type="entry name" value="ZINC FINGER PROTEIN 294"/>
    <property type="match status" value="1"/>
</dbReference>
<comment type="similarity">
    <text evidence="1">Belongs to the LTN1 family.</text>
</comment>
<dbReference type="GO" id="GO:0072344">
    <property type="term" value="P:rescue of stalled ribosome"/>
    <property type="evidence" value="ECO:0007669"/>
    <property type="project" value="UniProtKB-UniRule"/>
</dbReference>
<evidence type="ECO:0000256" key="2">
    <source>
        <dbReference type="SAM" id="MobiDB-lite"/>
    </source>
</evidence>
<protein>
    <recommendedName>
        <fullName evidence="1">E3 ubiquitin-protein ligase listerin</fullName>
        <ecNumber evidence="1">2.3.2.27</ecNumber>
    </recommendedName>
    <alternativeName>
        <fullName evidence="1">RING-type E3 ubiquitin transferase listerin</fullName>
    </alternativeName>
</protein>
<dbReference type="Proteomes" id="UP001177140">
    <property type="component" value="Unassembled WGS sequence"/>
</dbReference>
<comment type="function">
    <text evidence="1">E3 ubiquitin-protein ligase. Component of the ribosome quality control complex (RQC), a ribosome-associated complex that mediates ubiquitination and extraction of incompletely synthesized nascent chains for proteasomal degradation.</text>
</comment>
<proteinExistence type="inferred from homology"/>
<name>A0AA41VVS3_PAPNU</name>
<feature type="non-terminal residue" evidence="3">
    <location>
        <position position="165"/>
    </location>
</feature>
<comment type="caution">
    <text evidence="3">The sequence shown here is derived from an EMBL/GenBank/DDBJ whole genome shotgun (WGS) entry which is preliminary data.</text>
</comment>
<sequence length="165" mass="18532">YFEGEDGIHQFRVGLVVNILVNLLWHSFLLLDSSKGQDAVFPNKPSSGSPEENVQSSQVQKSEKQNIKFPLSYTEDLGKCIIEILSVISGEENSLLSTFCAIFQQNCLEYLQQTELLGRPSEQINQIVSFLLLLEKHAVMKGEMWPLVYLAGPMITKAFPVIKSL</sequence>
<evidence type="ECO:0000313" key="4">
    <source>
        <dbReference type="Proteomes" id="UP001177140"/>
    </source>
</evidence>
<keyword evidence="1" id="KW-0479">Metal-binding</keyword>
<feature type="compositionally biased region" description="Low complexity" evidence="2">
    <location>
        <begin position="51"/>
        <end position="60"/>
    </location>
</feature>
<dbReference type="GO" id="GO:0043023">
    <property type="term" value="F:ribosomal large subunit binding"/>
    <property type="evidence" value="ECO:0007669"/>
    <property type="project" value="TreeGrafter"/>
</dbReference>
<dbReference type="GO" id="GO:1990112">
    <property type="term" value="C:RQC complex"/>
    <property type="evidence" value="ECO:0007669"/>
    <property type="project" value="UniProtKB-UniRule"/>
</dbReference>
<dbReference type="GO" id="GO:0008270">
    <property type="term" value="F:zinc ion binding"/>
    <property type="evidence" value="ECO:0007669"/>
    <property type="project" value="UniProtKB-KW"/>
</dbReference>
<feature type="region of interest" description="Disordered" evidence="2">
    <location>
        <begin position="41"/>
        <end position="61"/>
    </location>
</feature>
<dbReference type="AlphaFoldDB" id="A0AA41VVS3"/>
<feature type="non-terminal residue" evidence="3">
    <location>
        <position position="1"/>
    </location>
</feature>
<evidence type="ECO:0000313" key="3">
    <source>
        <dbReference type="EMBL" id="MCL7048386.1"/>
    </source>
</evidence>
<comment type="subunit">
    <text evidence="1">Component of the ribosome quality control complex (RQC).</text>
</comment>
<keyword evidence="1" id="KW-0862">Zinc</keyword>
<dbReference type="GO" id="GO:0005829">
    <property type="term" value="C:cytosol"/>
    <property type="evidence" value="ECO:0007669"/>
    <property type="project" value="UniProtKB-UniRule"/>
</dbReference>
<keyword evidence="1" id="KW-0808">Transferase</keyword>
<accession>A0AA41VVS3</accession>
<dbReference type="InterPro" id="IPR039795">
    <property type="entry name" value="LTN1/Rkr1"/>
</dbReference>
<reference evidence="3" key="1">
    <citation type="submission" date="2022-03" db="EMBL/GenBank/DDBJ databases">
        <title>A functionally conserved STORR gene fusion in Papaver species that diverged 16.8 million years ago.</title>
        <authorList>
            <person name="Catania T."/>
        </authorList>
    </citation>
    <scope>NUCLEOTIDE SEQUENCE</scope>
    <source>
        <strain evidence="3">S-191538</strain>
    </source>
</reference>
<dbReference type="EMBL" id="JAJJMA010304031">
    <property type="protein sequence ID" value="MCL7048386.1"/>
    <property type="molecule type" value="Genomic_DNA"/>
</dbReference>
<comment type="pathway">
    <text evidence="1">Protein modification; protein ubiquitination.</text>
</comment>
<organism evidence="3 4">
    <name type="scientific">Papaver nudicaule</name>
    <name type="common">Iceland poppy</name>
    <dbReference type="NCBI Taxonomy" id="74823"/>
    <lineage>
        <taxon>Eukaryota</taxon>
        <taxon>Viridiplantae</taxon>
        <taxon>Streptophyta</taxon>
        <taxon>Embryophyta</taxon>
        <taxon>Tracheophyta</taxon>
        <taxon>Spermatophyta</taxon>
        <taxon>Magnoliopsida</taxon>
        <taxon>Ranunculales</taxon>
        <taxon>Papaveraceae</taxon>
        <taxon>Papaveroideae</taxon>
        <taxon>Papaver</taxon>
    </lineage>
</organism>
<keyword evidence="4" id="KW-1185">Reference proteome</keyword>
<gene>
    <name evidence="3" type="ORF">MKW94_014728</name>
</gene>
<dbReference type="EC" id="2.3.2.27" evidence="1"/>